<dbReference type="InterPro" id="IPR015001">
    <property type="entry name" value="DUF1850"/>
</dbReference>
<dbReference type="RefSeq" id="WP_092473987.1">
    <property type="nucleotide sequence ID" value="NZ_FOOX01000019.1"/>
</dbReference>
<dbReference type="Proteomes" id="UP000199337">
    <property type="component" value="Unassembled WGS sequence"/>
</dbReference>
<keyword evidence="1" id="KW-1133">Transmembrane helix</keyword>
<name>A0A1I2Y194_9FIRM</name>
<organism evidence="2 3">
    <name type="scientific">Desulfotruncus arcticus DSM 17038</name>
    <dbReference type="NCBI Taxonomy" id="1121424"/>
    <lineage>
        <taxon>Bacteria</taxon>
        <taxon>Bacillati</taxon>
        <taxon>Bacillota</taxon>
        <taxon>Clostridia</taxon>
        <taxon>Eubacteriales</taxon>
        <taxon>Desulfallaceae</taxon>
        <taxon>Desulfotruncus</taxon>
    </lineage>
</organism>
<evidence type="ECO:0000313" key="3">
    <source>
        <dbReference type="Proteomes" id="UP000199337"/>
    </source>
</evidence>
<keyword evidence="1" id="KW-0472">Membrane</keyword>
<feature type="transmembrane region" description="Helical" evidence="1">
    <location>
        <begin position="12"/>
        <end position="34"/>
    </location>
</feature>
<protein>
    <recommendedName>
        <fullName evidence="4">DUF1850 domain-containing protein</fullName>
    </recommendedName>
</protein>
<dbReference type="STRING" id="341036.SAMN05660649_04171"/>
<evidence type="ECO:0000313" key="2">
    <source>
        <dbReference type="EMBL" id="SFH18081.1"/>
    </source>
</evidence>
<gene>
    <name evidence="2" type="ORF">SAMN05660649_04171</name>
</gene>
<dbReference type="Pfam" id="PF08905">
    <property type="entry name" value="DUF1850"/>
    <property type="match status" value="1"/>
</dbReference>
<proteinExistence type="predicted"/>
<sequence length="167" mass="18813">MKNKNRQRTRTVFVITALIFLALLFLVKLPFLVIQNQSGKNILTFSTLTNKSFSYNYIHSVQKTPCAENFIVSNNRLVLTSTVYKSLGVGLPFSPDDGKLMNDNGNFVLTGLNRSYREINFRAMPVAAQELIVKGKEYQLNDYFAPGALISVKITNYTPVQILLAKI</sequence>
<keyword evidence="1" id="KW-0812">Transmembrane</keyword>
<accession>A0A1I2Y194</accession>
<evidence type="ECO:0008006" key="4">
    <source>
        <dbReference type="Google" id="ProtNLM"/>
    </source>
</evidence>
<dbReference type="AlphaFoldDB" id="A0A1I2Y194"/>
<evidence type="ECO:0000256" key="1">
    <source>
        <dbReference type="SAM" id="Phobius"/>
    </source>
</evidence>
<dbReference type="OrthoDB" id="4304at2"/>
<keyword evidence="3" id="KW-1185">Reference proteome</keyword>
<reference evidence="3" key="1">
    <citation type="submission" date="2016-10" db="EMBL/GenBank/DDBJ databases">
        <authorList>
            <person name="Varghese N."/>
            <person name="Submissions S."/>
        </authorList>
    </citation>
    <scope>NUCLEOTIDE SEQUENCE [LARGE SCALE GENOMIC DNA]</scope>
    <source>
        <strain evidence="3">DSM 17038</strain>
    </source>
</reference>
<dbReference type="EMBL" id="FOOX01000019">
    <property type="protein sequence ID" value="SFH18081.1"/>
    <property type="molecule type" value="Genomic_DNA"/>
</dbReference>